<name>A0ABS7C2S7_9BACL</name>
<reference evidence="3 4" key="1">
    <citation type="submission" date="2021-07" db="EMBL/GenBank/DDBJ databases">
        <title>Paenibacillus radiodurans sp. nov., isolated from the southeastern edge of Tengger Desert.</title>
        <authorList>
            <person name="Zhang G."/>
        </authorList>
    </citation>
    <scope>NUCLEOTIDE SEQUENCE [LARGE SCALE GENOMIC DNA]</scope>
    <source>
        <strain evidence="3 4">CCM 7311</strain>
    </source>
</reference>
<keyword evidence="4" id="KW-1185">Reference proteome</keyword>
<feature type="domain" description="Gfo/Idh/MocA-like oxidoreductase N-terminal" evidence="1">
    <location>
        <begin position="3"/>
        <end position="121"/>
    </location>
</feature>
<organism evidence="3 4">
    <name type="scientific">Paenibacillus sepulcri</name>
    <dbReference type="NCBI Taxonomy" id="359917"/>
    <lineage>
        <taxon>Bacteria</taxon>
        <taxon>Bacillati</taxon>
        <taxon>Bacillota</taxon>
        <taxon>Bacilli</taxon>
        <taxon>Bacillales</taxon>
        <taxon>Paenibacillaceae</taxon>
        <taxon>Paenibacillus</taxon>
    </lineage>
</organism>
<dbReference type="EMBL" id="JAHZIK010000323">
    <property type="protein sequence ID" value="MBW7455219.1"/>
    <property type="molecule type" value="Genomic_DNA"/>
</dbReference>
<protein>
    <submittedName>
        <fullName evidence="3">Gfo/Idh/MocA family oxidoreductase</fullName>
    </submittedName>
</protein>
<evidence type="ECO:0000313" key="4">
    <source>
        <dbReference type="Proteomes" id="UP001519887"/>
    </source>
</evidence>
<sequence>MAVKVAVVGVGGIGADHLQHLYDSEKADLVAICDIVQANADKAAEKYGVKAYTNVDEMLEKEPLDAIFLCIPPFAHGDMEEKVAAKGINLFVEKPVGLDLDTVRRKQQVLEKSGIIVGTGYCLRYLDTVAQAREYLKDKKVAMVRAHRFGGLVPVPWWSDITKSGGQLVEQTTHNLDLIRYIAGDIVKVSADMALRVMDDVANISIPDVYSVNFVLESGAIGHLDTSFVDQPDGRSSLEVIGRGWRVSIDWSVLTIMENGKTMTIKSTTNFYKAQDEAFLEAIITGDRSLILAPYEEGIKTLAVTLAAHQSADSGESVRIGSQAG</sequence>
<accession>A0ABS7C2S7</accession>
<evidence type="ECO:0000259" key="1">
    <source>
        <dbReference type="Pfam" id="PF01408"/>
    </source>
</evidence>
<feature type="domain" description="GFO/IDH/MocA-like oxidoreductase" evidence="2">
    <location>
        <begin position="141"/>
        <end position="243"/>
    </location>
</feature>
<dbReference type="Proteomes" id="UP001519887">
    <property type="component" value="Unassembled WGS sequence"/>
</dbReference>
<dbReference type="SUPFAM" id="SSF51735">
    <property type="entry name" value="NAD(P)-binding Rossmann-fold domains"/>
    <property type="match status" value="1"/>
</dbReference>
<comment type="caution">
    <text evidence="3">The sequence shown here is derived from an EMBL/GenBank/DDBJ whole genome shotgun (WGS) entry which is preliminary data.</text>
</comment>
<dbReference type="InterPro" id="IPR055170">
    <property type="entry name" value="GFO_IDH_MocA-like_dom"/>
</dbReference>
<dbReference type="Gene3D" id="3.40.50.720">
    <property type="entry name" value="NAD(P)-binding Rossmann-like Domain"/>
    <property type="match status" value="1"/>
</dbReference>
<dbReference type="RefSeq" id="WP_210045886.1">
    <property type="nucleotide sequence ID" value="NZ_JBHLVU010000015.1"/>
</dbReference>
<dbReference type="Pfam" id="PF22725">
    <property type="entry name" value="GFO_IDH_MocA_C3"/>
    <property type="match status" value="1"/>
</dbReference>
<evidence type="ECO:0000259" key="2">
    <source>
        <dbReference type="Pfam" id="PF22725"/>
    </source>
</evidence>
<dbReference type="PANTHER" id="PTHR43249:SF1">
    <property type="entry name" value="D-GLUCOSIDE 3-DEHYDROGENASE"/>
    <property type="match status" value="1"/>
</dbReference>
<dbReference type="Gene3D" id="3.30.360.10">
    <property type="entry name" value="Dihydrodipicolinate Reductase, domain 2"/>
    <property type="match status" value="1"/>
</dbReference>
<dbReference type="InterPro" id="IPR052515">
    <property type="entry name" value="Gfo/Idh/MocA_Oxidoreductase"/>
</dbReference>
<dbReference type="PANTHER" id="PTHR43249">
    <property type="entry name" value="UDP-N-ACETYL-2-AMINO-2-DEOXY-D-GLUCURONATE OXIDASE"/>
    <property type="match status" value="1"/>
</dbReference>
<dbReference type="InterPro" id="IPR000683">
    <property type="entry name" value="Gfo/Idh/MocA-like_OxRdtase_N"/>
</dbReference>
<evidence type="ECO:0000313" key="3">
    <source>
        <dbReference type="EMBL" id="MBW7455219.1"/>
    </source>
</evidence>
<gene>
    <name evidence="3" type="ORF">K0U00_14430</name>
</gene>
<dbReference type="InterPro" id="IPR036291">
    <property type="entry name" value="NAD(P)-bd_dom_sf"/>
</dbReference>
<proteinExistence type="predicted"/>
<dbReference type="Pfam" id="PF01408">
    <property type="entry name" value="GFO_IDH_MocA"/>
    <property type="match status" value="1"/>
</dbReference>
<dbReference type="SUPFAM" id="SSF55347">
    <property type="entry name" value="Glyceraldehyde-3-phosphate dehydrogenase-like, C-terminal domain"/>
    <property type="match status" value="1"/>
</dbReference>